<accession>A0A2M8WQF3</accession>
<dbReference type="Proteomes" id="UP000228531">
    <property type="component" value="Unassembled WGS sequence"/>
</dbReference>
<dbReference type="Gene3D" id="3.40.50.1240">
    <property type="entry name" value="Phosphoglycerate mutase-like"/>
    <property type="match status" value="1"/>
</dbReference>
<name>A0A2M8WQF3_9RHOB</name>
<dbReference type="SMART" id="SM00855">
    <property type="entry name" value="PGAM"/>
    <property type="match status" value="1"/>
</dbReference>
<dbReference type="PANTHER" id="PTHR47623">
    <property type="entry name" value="OS09G0287300 PROTEIN"/>
    <property type="match status" value="1"/>
</dbReference>
<comment type="caution">
    <text evidence="2">The sequence shown here is derived from an EMBL/GenBank/DDBJ whole genome shotgun (WGS) entry which is preliminary data.</text>
</comment>
<dbReference type="SUPFAM" id="SSF53254">
    <property type="entry name" value="Phosphoglycerate mutase-like"/>
    <property type="match status" value="1"/>
</dbReference>
<dbReference type="CDD" id="cd07067">
    <property type="entry name" value="HP_PGM_like"/>
    <property type="match status" value="1"/>
</dbReference>
<proteinExistence type="predicted"/>
<evidence type="ECO:0000313" key="2">
    <source>
        <dbReference type="EMBL" id="PJI93162.1"/>
    </source>
</evidence>
<gene>
    <name evidence="2" type="ORF">BC777_2032</name>
</gene>
<evidence type="ECO:0000313" key="3">
    <source>
        <dbReference type="Proteomes" id="UP000228531"/>
    </source>
</evidence>
<keyword evidence="3" id="KW-1185">Reference proteome</keyword>
<dbReference type="OrthoDB" id="9810154at2"/>
<dbReference type="InterPro" id="IPR029033">
    <property type="entry name" value="His_PPase_superfam"/>
</dbReference>
<dbReference type="AlphaFoldDB" id="A0A2M8WQF3"/>
<organism evidence="2 3">
    <name type="scientific">Yoonia maricola</name>
    <dbReference type="NCBI Taxonomy" id="420999"/>
    <lineage>
        <taxon>Bacteria</taxon>
        <taxon>Pseudomonadati</taxon>
        <taxon>Pseudomonadota</taxon>
        <taxon>Alphaproteobacteria</taxon>
        <taxon>Rhodobacterales</taxon>
        <taxon>Paracoccaceae</taxon>
        <taxon>Yoonia</taxon>
    </lineage>
</organism>
<evidence type="ECO:0000256" key="1">
    <source>
        <dbReference type="PIRSR" id="PIRSR613078-2"/>
    </source>
</evidence>
<reference evidence="2 3" key="1">
    <citation type="submission" date="2017-11" db="EMBL/GenBank/DDBJ databases">
        <title>Genomic Encyclopedia of Archaeal and Bacterial Type Strains, Phase II (KMG-II): From Individual Species to Whole Genera.</title>
        <authorList>
            <person name="Goeker M."/>
        </authorList>
    </citation>
    <scope>NUCLEOTIDE SEQUENCE [LARGE SCALE GENOMIC DNA]</scope>
    <source>
        <strain evidence="2 3">DSM 29128</strain>
    </source>
</reference>
<protein>
    <submittedName>
        <fullName evidence="2">Phosphohistidine phosphatase</fullName>
    </submittedName>
</protein>
<sequence>MTLRLILIRHAKSSWSDPFADDHARVLNTRGRASAEAIGGWMVQEGYLPDTVLCSDAIRTQETAKLILAALEPKPHLKLSGRIYHAAPDTIIDMVQRQVDQTVAVIGHNPGIGMLANALVKAAPTHHRFSDYPTCATTVIDFEIERWVEVKPRTGHCKAFVVPRDLIGTASHDIE</sequence>
<dbReference type="RefSeq" id="WP_100367893.1">
    <property type="nucleotide sequence ID" value="NZ_PGTY01000001.1"/>
</dbReference>
<feature type="binding site" evidence="1">
    <location>
        <position position="59"/>
    </location>
    <ligand>
        <name>substrate</name>
    </ligand>
</feature>
<dbReference type="EMBL" id="PGTY01000001">
    <property type="protein sequence ID" value="PJI93162.1"/>
    <property type="molecule type" value="Genomic_DNA"/>
</dbReference>
<dbReference type="PANTHER" id="PTHR47623:SF1">
    <property type="entry name" value="OS09G0287300 PROTEIN"/>
    <property type="match status" value="1"/>
</dbReference>
<dbReference type="InterPro" id="IPR013078">
    <property type="entry name" value="His_Pase_superF_clade-1"/>
</dbReference>
<dbReference type="Pfam" id="PF00300">
    <property type="entry name" value="His_Phos_1"/>
    <property type="match status" value="1"/>
</dbReference>